<comment type="cofactor">
    <cofactor evidence="1">
        <name>heme b</name>
        <dbReference type="ChEBI" id="CHEBI:60344"/>
    </cofactor>
</comment>
<feature type="transmembrane region" description="Helical" evidence="13">
    <location>
        <begin position="20"/>
        <end position="40"/>
    </location>
</feature>
<keyword evidence="7" id="KW-0479">Metal-binding</keyword>
<evidence type="ECO:0000313" key="16">
    <source>
        <dbReference type="Proteomes" id="UP000630142"/>
    </source>
</evidence>
<keyword evidence="4" id="KW-1003">Cell membrane</keyword>
<dbReference type="GO" id="GO:0005886">
    <property type="term" value="C:plasma membrane"/>
    <property type="evidence" value="ECO:0007669"/>
    <property type="project" value="UniProtKB-SubCell"/>
</dbReference>
<evidence type="ECO:0000256" key="3">
    <source>
        <dbReference type="ARBA" id="ARBA00022448"/>
    </source>
</evidence>
<dbReference type="InterPro" id="IPR052168">
    <property type="entry name" value="Cytochrome_b561_oxidase"/>
</dbReference>
<reference evidence="15" key="2">
    <citation type="submission" date="2020-09" db="EMBL/GenBank/DDBJ databases">
        <authorList>
            <person name="Sun Q."/>
            <person name="Kim S."/>
        </authorList>
    </citation>
    <scope>NUCLEOTIDE SEQUENCE</scope>
    <source>
        <strain evidence="15">KCTC 42249</strain>
    </source>
</reference>
<keyword evidence="10" id="KW-0408">Iron</keyword>
<evidence type="ECO:0000313" key="15">
    <source>
        <dbReference type="EMBL" id="GHD13995.1"/>
    </source>
</evidence>
<dbReference type="Pfam" id="PF01292">
    <property type="entry name" value="Ni_hydr_CYTB"/>
    <property type="match status" value="1"/>
</dbReference>
<evidence type="ECO:0000256" key="2">
    <source>
        <dbReference type="ARBA" id="ARBA00004651"/>
    </source>
</evidence>
<keyword evidence="6 13" id="KW-0812">Transmembrane</keyword>
<evidence type="ECO:0000259" key="14">
    <source>
        <dbReference type="Pfam" id="PF01292"/>
    </source>
</evidence>
<dbReference type="GO" id="GO:0009055">
    <property type="term" value="F:electron transfer activity"/>
    <property type="evidence" value="ECO:0007669"/>
    <property type="project" value="InterPro"/>
</dbReference>
<dbReference type="EMBL" id="BMZQ01000002">
    <property type="protein sequence ID" value="GHD13995.1"/>
    <property type="molecule type" value="Genomic_DNA"/>
</dbReference>
<dbReference type="Proteomes" id="UP000630142">
    <property type="component" value="Unassembled WGS sequence"/>
</dbReference>
<dbReference type="GO" id="GO:0022904">
    <property type="term" value="P:respiratory electron transport chain"/>
    <property type="evidence" value="ECO:0007669"/>
    <property type="project" value="InterPro"/>
</dbReference>
<dbReference type="InterPro" id="IPR011577">
    <property type="entry name" value="Cyt_b561_bac/Ni-Hgenase"/>
</dbReference>
<comment type="subcellular location">
    <subcellularLocation>
        <location evidence="2">Cell membrane</location>
        <topology evidence="2">Multi-pass membrane protein</topology>
    </subcellularLocation>
</comment>
<proteinExistence type="inferred from homology"/>
<evidence type="ECO:0000256" key="10">
    <source>
        <dbReference type="ARBA" id="ARBA00023004"/>
    </source>
</evidence>
<evidence type="ECO:0000256" key="5">
    <source>
        <dbReference type="ARBA" id="ARBA00022617"/>
    </source>
</evidence>
<protein>
    <submittedName>
        <fullName evidence="15">Cytochrome b</fullName>
    </submittedName>
</protein>
<evidence type="ECO:0000256" key="12">
    <source>
        <dbReference type="ARBA" id="ARBA00037975"/>
    </source>
</evidence>
<feature type="domain" description="Cytochrome b561 bacterial/Ni-hydrogenase" evidence="14">
    <location>
        <begin position="12"/>
        <end position="184"/>
    </location>
</feature>
<evidence type="ECO:0000256" key="7">
    <source>
        <dbReference type="ARBA" id="ARBA00022723"/>
    </source>
</evidence>
<dbReference type="InterPro" id="IPR016174">
    <property type="entry name" value="Di-haem_cyt_TM"/>
</dbReference>
<evidence type="ECO:0000256" key="6">
    <source>
        <dbReference type="ARBA" id="ARBA00022692"/>
    </source>
</evidence>
<feature type="transmembrane region" description="Helical" evidence="13">
    <location>
        <begin position="93"/>
        <end position="113"/>
    </location>
</feature>
<comment type="caution">
    <text evidence="15">The sequence shown here is derived from an EMBL/GenBank/DDBJ whole genome shotgun (WGS) entry which is preliminary data.</text>
</comment>
<gene>
    <name evidence="15" type="ORF">GCM10016234_18980</name>
</gene>
<dbReference type="GO" id="GO:0046872">
    <property type="term" value="F:metal ion binding"/>
    <property type="evidence" value="ECO:0007669"/>
    <property type="project" value="UniProtKB-KW"/>
</dbReference>
<dbReference type="PANTHER" id="PTHR30529">
    <property type="entry name" value="CYTOCHROME B561"/>
    <property type="match status" value="1"/>
</dbReference>
<evidence type="ECO:0000256" key="9">
    <source>
        <dbReference type="ARBA" id="ARBA00022989"/>
    </source>
</evidence>
<dbReference type="SUPFAM" id="SSF81342">
    <property type="entry name" value="Transmembrane di-heme cytochromes"/>
    <property type="match status" value="1"/>
</dbReference>
<keyword evidence="8" id="KW-0249">Electron transport</keyword>
<feature type="transmembrane region" description="Helical" evidence="13">
    <location>
        <begin position="151"/>
        <end position="171"/>
    </location>
</feature>
<keyword evidence="5" id="KW-0349">Heme</keyword>
<dbReference type="GO" id="GO:0020037">
    <property type="term" value="F:heme binding"/>
    <property type="evidence" value="ECO:0007669"/>
    <property type="project" value="TreeGrafter"/>
</dbReference>
<keyword evidence="9 13" id="KW-1133">Transmembrane helix</keyword>
<accession>A0A8J3GKE9</accession>
<keyword evidence="16" id="KW-1185">Reference proteome</keyword>
<reference evidence="15" key="1">
    <citation type="journal article" date="2014" name="Int. J. Syst. Evol. Microbiol.">
        <title>Complete genome sequence of Corynebacterium casei LMG S-19264T (=DSM 44701T), isolated from a smear-ripened cheese.</title>
        <authorList>
            <consortium name="US DOE Joint Genome Institute (JGI-PGF)"/>
            <person name="Walter F."/>
            <person name="Albersmeier A."/>
            <person name="Kalinowski J."/>
            <person name="Ruckert C."/>
        </authorList>
    </citation>
    <scope>NUCLEOTIDE SEQUENCE</scope>
    <source>
        <strain evidence="15">KCTC 42249</strain>
    </source>
</reference>
<evidence type="ECO:0000256" key="4">
    <source>
        <dbReference type="ARBA" id="ARBA00022475"/>
    </source>
</evidence>
<evidence type="ECO:0000256" key="8">
    <source>
        <dbReference type="ARBA" id="ARBA00022982"/>
    </source>
</evidence>
<name>A0A8J3GKE9_9HYPH</name>
<keyword evidence="11 13" id="KW-0472">Membrane</keyword>
<organism evidence="15 16">
    <name type="scientific">Tianweitania populi</name>
    <dbReference type="NCBI Taxonomy" id="1607949"/>
    <lineage>
        <taxon>Bacteria</taxon>
        <taxon>Pseudomonadati</taxon>
        <taxon>Pseudomonadota</taxon>
        <taxon>Alphaproteobacteria</taxon>
        <taxon>Hyphomicrobiales</taxon>
        <taxon>Phyllobacteriaceae</taxon>
        <taxon>Tianweitania</taxon>
    </lineage>
</organism>
<evidence type="ECO:0000256" key="1">
    <source>
        <dbReference type="ARBA" id="ARBA00001970"/>
    </source>
</evidence>
<dbReference type="RefSeq" id="WP_189503355.1">
    <property type="nucleotide sequence ID" value="NZ_BMZQ01000002.1"/>
</dbReference>
<sequence>MQNSKWLDTPERYGLISRCLHWAMAYLLVWQFVTLVGWRVLGDGTVMRTVSQLGPAHGTVGVLVLALLMPRIAWTVASWRCRQSPDQSFRRRVASLVHGIFYMLMFAVPFLALTRAYGSGKGYEFWGIRLVPQTGQKIAWLTEPADWLHGSLAWTLAVLVAGHVLMAIIPHKRFEPPAVKRMIGAIGGR</sequence>
<dbReference type="PANTHER" id="PTHR30529:SF1">
    <property type="entry name" value="CYTOCHROME B561 HOMOLOG 2"/>
    <property type="match status" value="1"/>
</dbReference>
<evidence type="ECO:0000256" key="13">
    <source>
        <dbReference type="SAM" id="Phobius"/>
    </source>
</evidence>
<feature type="transmembrane region" description="Helical" evidence="13">
    <location>
        <begin position="60"/>
        <end position="81"/>
    </location>
</feature>
<comment type="similarity">
    <text evidence="12">Belongs to the cytochrome b561 family.</text>
</comment>
<dbReference type="AlphaFoldDB" id="A0A8J3GKE9"/>
<evidence type="ECO:0000256" key="11">
    <source>
        <dbReference type="ARBA" id="ARBA00023136"/>
    </source>
</evidence>
<keyword evidence="3" id="KW-0813">Transport</keyword>